<dbReference type="Gene3D" id="1.10.1070.20">
    <property type="match status" value="1"/>
</dbReference>
<dbReference type="NCBIfam" id="TIGR03071">
    <property type="entry name" value="couple_hipA"/>
    <property type="match status" value="1"/>
</dbReference>
<dbReference type="InterPro" id="IPR012893">
    <property type="entry name" value="HipA-like_C"/>
</dbReference>
<evidence type="ECO:0000256" key="2">
    <source>
        <dbReference type="ARBA" id="ARBA00022679"/>
    </source>
</evidence>
<sequence length="422" mass="45426">MGSDRGPLDVWLYGTHVAGIERLDGRIRWTWQQAATVRWGRGSRVVSELLPTDRPEHRPHDRRVEVFLEGLLPEGNAREHLAHDAGLVADDVYGMVAAYGRDTAGALVFVPAGHPQPSPDEQLHPVDDAEIGAMLRRALVHAPALGSEPGVQSTSLAGMQPKIVLVRTEDGWARPLGGAPSTHIIKIAHPAESAAADVVDTEAATLAMAREVGLGEVTATVQEFDGVRAIVVSRYDRRIDDGGVTRIHQEDSAQALGINTADPNRKFQRGKQLPSLAAIADVLRNGGSEPDALLALTTFNLAVGNTDAHAKNISVLRLPDGTARLAPAYDVAMHLHHQPGSRSFAMDVNDSWDVDRLTGADLVAEGESWGLPRRRAERVVRSMLTRVEAALPVLDRPEHGAVSAVARARVARQVTTLLHSLS</sequence>
<dbReference type="Pfam" id="PF13657">
    <property type="entry name" value="Couple_hipA"/>
    <property type="match status" value="1"/>
</dbReference>
<evidence type="ECO:0000259" key="5">
    <source>
        <dbReference type="Pfam" id="PF13657"/>
    </source>
</evidence>
<evidence type="ECO:0000313" key="7">
    <source>
        <dbReference type="Proteomes" id="UP001361570"/>
    </source>
</evidence>
<keyword evidence="3" id="KW-0418">Kinase</keyword>
<dbReference type="PANTHER" id="PTHR37419">
    <property type="entry name" value="SERINE/THREONINE-PROTEIN KINASE TOXIN HIPA"/>
    <property type="match status" value="1"/>
</dbReference>
<feature type="domain" description="HipA-like C-terminal" evidence="4">
    <location>
        <begin position="154"/>
        <end position="390"/>
    </location>
</feature>
<evidence type="ECO:0000259" key="4">
    <source>
        <dbReference type="Pfam" id="PF07804"/>
    </source>
</evidence>
<dbReference type="InterPro" id="IPR052028">
    <property type="entry name" value="HipA_Ser/Thr_kinase"/>
</dbReference>
<evidence type="ECO:0000313" key="6">
    <source>
        <dbReference type="EMBL" id="MEI4272327.1"/>
    </source>
</evidence>
<name>A0ABU8DW98_9ACTN</name>
<accession>A0ABU8DW98</accession>
<dbReference type="Proteomes" id="UP001361570">
    <property type="component" value="Unassembled WGS sequence"/>
</dbReference>
<dbReference type="Pfam" id="PF07804">
    <property type="entry name" value="HipA_C"/>
    <property type="match status" value="1"/>
</dbReference>
<dbReference type="PANTHER" id="PTHR37419:SF1">
    <property type="entry name" value="SERINE_THREONINE-PROTEIN KINASE TOXIN HIPA"/>
    <property type="match status" value="1"/>
</dbReference>
<dbReference type="RefSeq" id="WP_336404465.1">
    <property type="nucleotide sequence ID" value="NZ_JBAPLU010000010.1"/>
</dbReference>
<protein>
    <submittedName>
        <fullName evidence="6">HipA domain-containing protein</fullName>
    </submittedName>
</protein>
<proteinExistence type="inferred from homology"/>
<keyword evidence="2" id="KW-0808">Transferase</keyword>
<reference evidence="6 7" key="1">
    <citation type="submission" date="2024-03" db="EMBL/GenBank/DDBJ databases">
        <title>Draft genome sequence of Klenkia sp. LSe6-5.</title>
        <authorList>
            <person name="Duangmal K."/>
            <person name="Chantavorakit T."/>
        </authorList>
    </citation>
    <scope>NUCLEOTIDE SEQUENCE [LARGE SCALE GENOMIC DNA]</scope>
    <source>
        <strain evidence="6 7">LSe6-5</strain>
    </source>
</reference>
<comment type="similarity">
    <text evidence="1">Belongs to the HipA Ser/Thr kinase family.</text>
</comment>
<comment type="caution">
    <text evidence="6">The sequence shown here is derived from an EMBL/GenBank/DDBJ whole genome shotgun (WGS) entry which is preliminary data.</text>
</comment>
<feature type="domain" description="HipA N-terminal subdomain 1" evidence="5">
    <location>
        <begin position="8"/>
        <end position="109"/>
    </location>
</feature>
<evidence type="ECO:0000256" key="1">
    <source>
        <dbReference type="ARBA" id="ARBA00010164"/>
    </source>
</evidence>
<dbReference type="InterPro" id="IPR017508">
    <property type="entry name" value="HipA_N1"/>
</dbReference>
<dbReference type="EMBL" id="JBAPLU010000010">
    <property type="protein sequence ID" value="MEI4272327.1"/>
    <property type="molecule type" value="Genomic_DNA"/>
</dbReference>
<keyword evidence="7" id="KW-1185">Reference proteome</keyword>
<evidence type="ECO:0000256" key="3">
    <source>
        <dbReference type="ARBA" id="ARBA00022777"/>
    </source>
</evidence>
<organism evidence="6 7">
    <name type="scientific">Klenkia sesuvii</name>
    <dbReference type="NCBI Taxonomy" id="3103137"/>
    <lineage>
        <taxon>Bacteria</taxon>
        <taxon>Bacillati</taxon>
        <taxon>Actinomycetota</taxon>
        <taxon>Actinomycetes</taxon>
        <taxon>Geodermatophilales</taxon>
        <taxon>Geodermatophilaceae</taxon>
        <taxon>Klenkia</taxon>
    </lineage>
</organism>
<gene>
    <name evidence="6" type="ORF">TEK04_11400</name>
</gene>